<evidence type="ECO:0000256" key="1">
    <source>
        <dbReference type="ARBA" id="ARBA00000402"/>
    </source>
</evidence>
<dbReference type="GO" id="GO:0046872">
    <property type="term" value="F:metal ion binding"/>
    <property type="evidence" value="ECO:0007669"/>
    <property type="project" value="UniProtKB-KW"/>
</dbReference>
<dbReference type="InterPro" id="IPR027794">
    <property type="entry name" value="tRNase_Z_dom"/>
</dbReference>
<comment type="caution">
    <text evidence="13">The sequence shown here is derived from an EMBL/GenBank/DDBJ whole genome shotgun (WGS) entry which is preliminary data.</text>
</comment>
<feature type="region of interest" description="Disordered" evidence="11">
    <location>
        <begin position="56"/>
        <end position="103"/>
    </location>
</feature>
<keyword evidence="7" id="KW-0479">Metal-binding</keyword>
<feature type="compositionally biased region" description="Basic and acidic residues" evidence="11">
    <location>
        <begin position="72"/>
        <end position="87"/>
    </location>
</feature>
<comment type="cofactor">
    <cofactor evidence="2">
        <name>Zn(2+)</name>
        <dbReference type="ChEBI" id="CHEBI:29105"/>
    </cofactor>
</comment>
<dbReference type="PANTHER" id="PTHR12553:SF49">
    <property type="entry name" value="ZINC PHOSPHODIESTERASE ELAC PROTEIN 2"/>
    <property type="match status" value="1"/>
</dbReference>
<dbReference type="SUPFAM" id="SSF56281">
    <property type="entry name" value="Metallo-hydrolase/oxidoreductase"/>
    <property type="match status" value="2"/>
</dbReference>
<dbReference type="OrthoDB" id="527344at2759"/>
<evidence type="ECO:0000256" key="3">
    <source>
        <dbReference type="ARBA" id="ARBA00007823"/>
    </source>
</evidence>
<dbReference type="FunFam" id="3.60.15.10:FF:000037">
    <property type="entry name" value="tRNAse Z4"/>
    <property type="match status" value="1"/>
</dbReference>
<reference evidence="13 14" key="1">
    <citation type="journal article" date="2019" name="Nat. Plants">
        <title>Stout camphor tree genome fills gaps in understanding of flowering plant genome evolution.</title>
        <authorList>
            <person name="Chaw S.M."/>
            <person name="Liu Y.C."/>
            <person name="Wu Y.W."/>
            <person name="Wang H.Y."/>
            <person name="Lin C.I."/>
            <person name="Wu C.S."/>
            <person name="Ke H.M."/>
            <person name="Chang L.Y."/>
            <person name="Hsu C.Y."/>
            <person name="Yang H.T."/>
            <person name="Sudianto E."/>
            <person name="Hsu M.H."/>
            <person name="Wu K.P."/>
            <person name="Wang L.N."/>
            <person name="Leebens-Mack J.H."/>
            <person name="Tsai I.J."/>
        </authorList>
    </citation>
    <scope>NUCLEOTIDE SEQUENCE [LARGE SCALE GENOMIC DNA]</scope>
    <source>
        <strain evidence="14">cv. Chaw 1501</strain>
        <tissue evidence="13">Young leaves</tissue>
    </source>
</reference>
<evidence type="ECO:0000259" key="12">
    <source>
        <dbReference type="Pfam" id="PF13691"/>
    </source>
</evidence>
<dbReference type="Proteomes" id="UP000283530">
    <property type="component" value="Unassembled WGS sequence"/>
</dbReference>
<name>A0A3S3M9N0_9MAGN</name>
<evidence type="ECO:0000256" key="2">
    <source>
        <dbReference type="ARBA" id="ARBA00001947"/>
    </source>
</evidence>
<gene>
    <name evidence="13" type="ORF">CKAN_00070400</name>
</gene>
<dbReference type="EC" id="3.1.26.11" evidence="4"/>
<protein>
    <recommendedName>
        <fullName evidence="4">ribonuclease Z</fullName>
        <ecNumber evidence="4">3.1.26.11</ecNumber>
    </recommendedName>
</protein>
<dbReference type="GO" id="GO:0042781">
    <property type="term" value="F:3'-tRNA processing endoribonuclease activity"/>
    <property type="evidence" value="ECO:0007669"/>
    <property type="project" value="UniProtKB-EC"/>
</dbReference>
<dbReference type="PANTHER" id="PTHR12553">
    <property type="entry name" value="ZINC PHOSPHODIESTERASE ELAC PROTEIN 2"/>
    <property type="match status" value="1"/>
</dbReference>
<evidence type="ECO:0000313" key="13">
    <source>
        <dbReference type="EMBL" id="RWR72480.1"/>
    </source>
</evidence>
<dbReference type="CDD" id="cd07718">
    <property type="entry name" value="RNaseZ_ELAC1_ELAC2-C-term-like_MBL-fold"/>
    <property type="match status" value="1"/>
</dbReference>
<dbReference type="STRING" id="337451.A0A3S3M9N0"/>
<dbReference type="InterPro" id="IPR036866">
    <property type="entry name" value="RibonucZ/Hydroxyglut_hydro"/>
</dbReference>
<keyword evidence="14" id="KW-1185">Reference proteome</keyword>
<evidence type="ECO:0000256" key="10">
    <source>
        <dbReference type="ARBA" id="ARBA00022833"/>
    </source>
</evidence>
<dbReference type="Pfam" id="PF13691">
    <property type="entry name" value="Lactamase_B_4"/>
    <property type="match status" value="1"/>
</dbReference>
<evidence type="ECO:0000256" key="4">
    <source>
        <dbReference type="ARBA" id="ARBA00012477"/>
    </source>
</evidence>
<organism evidence="13 14">
    <name type="scientific">Cinnamomum micranthum f. kanehirae</name>
    <dbReference type="NCBI Taxonomy" id="337451"/>
    <lineage>
        <taxon>Eukaryota</taxon>
        <taxon>Viridiplantae</taxon>
        <taxon>Streptophyta</taxon>
        <taxon>Embryophyta</taxon>
        <taxon>Tracheophyta</taxon>
        <taxon>Spermatophyta</taxon>
        <taxon>Magnoliopsida</taxon>
        <taxon>Magnoliidae</taxon>
        <taxon>Laurales</taxon>
        <taxon>Lauraceae</taxon>
        <taxon>Cinnamomum</taxon>
    </lineage>
</organism>
<dbReference type="EMBL" id="QPKB01000001">
    <property type="protein sequence ID" value="RWR72480.1"/>
    <property type="molecule type" value="Genomic_DNA"/>
</dbReference>
<evidence type="ECO:0000256" key="7">
    <source>
        <dbReference type="ARBA" id="ARBA00022723"/>
    </source>
</evidence>
<dbReference type="AlphaFoldDB" id="A0A3S3M9N0"/>
<comment type="catalytic activity">
    <reaction evidence="1">
        <text>Endonucleolytic cleavage of RNA, removing extra 3' nucleotides from tRNA precursor, generating 3' termini of tRNAs. A 3'-hydroxy group is left at the tRNA terminus and a 5'-phosphoryl group is left at the trailer molecule.</text>
        <dbReference type="EC" id="3.1.26.11"/>
    </reaction>
</comment>
<evidence type="ECO:0000313" key="14">
    <source>
        <dbReference type="Proteomes" id="UP000283530"/>
    </source>
</evidence>
<sequence length="1009" mass="111682">MSQLSNVRLFFSTNSSSLLFPFRFSSSSSPSSLLCNLKTPQKPFSLIRVFSASANRDKRPLPQRRRSISTFREPKSGEKPAEMEGKESIGFNKRRAEGRDNKKHMNLQLKTRKLNPVNTICYVQILGTGMDTQDTSPSVLLFFDKQRFIFNAGEGLQRFCTEHKLKLSKPEHLWVYLQIDHMFLTRVCSETAGGLPAPRAPPPPPPLALSQVNVWGPSDLKYLVDAMRSFIPKAAVVHTHSFGSASKPSDAGTFTDPIVLIDDEVVKISAILLRPNCSNTLNSATGMLEENWDRLLEPVAPSSQNSPGEEGTELKPGDISVIYICELPEIKGKFDPAKAVALGLKAGPKYRELQLGNSVMSDRQKIMVHPSDVLGPSTPGPIVLLVDCPTLSHLQEMVSIQTLSDYFAENVDRPQKGVKCVNCVIHLGPASVTMTPNYQKWMKRFGGAQHIMAGHEMKNMEIPILKSSARIASKLNYLCPQLFPGPDLWSHEHLNHISQSSAASSQGSSLMLCDSIPAENLLKLGLDRSGVPNLVTRIEIVDELLAEIPEIEDASKHISQYWHSSGKAIGMASHMQDNIIMIEEPWINGNACVSNTNLANEPLMHLKKLQPQMTAAQLILNMNLNFLLVWRIYQEKTWKLFFWGQAHLSHPNIAIGSLLLDCGEGTLAQLKRRFGVKGADDAVRGLRCVWISHMHADHHTGLARILSWRCELLRGIPHEPLIVIGPRPLKRFLDAYSRLEDLDMQFLDCRHTTESTMDALAGSLDSNGDCLPSTSNVNDGTVNRIGGRVEGQGFFSSQKHEATLFAKGSQMQSYWKRPGSPVESAVDFLALKKLKRVLLEAGLEVMVSIPVVHCPQAFGVVLQAAERINNVGKTIPGWKLVYSGDTRPCQALVDASHGATVLIHEATFEDGMMEEAVARNHSVTKEAIEVGASAGVYRIILTHFSQRYPKIPVFDATHMDKTCIAFDMMSINAADLPILPKVVPHLTLLFRNEMVVDESDDIPVSVQNP</sequence>
<dbReference type="GO" id="GO:1990180">
    <property type="term" value="P:mitochondrial tRNA 3'-end processing"/>
    <property type="evidence" value="ECO:0007669"/>
    <property type="project" value="TreeGrafter"/>
</dbReference>
<feature type="domain" description="tRNase Z endonuclease" evidence="12">
    <location>
        <begin position="129"/>
        <end position="194"/>
    </location>
</feature>
<dbReference type="GO" id="GO:0005739">
    <property type="term" value="C:mitochondrion"/>
    <property type="evidence" value="ECO:0007669"/>
    <property type="project" value="TreeGrafter"/>
</dbReference>
<keyword evidence="9" id="KW-0378">Hydrolase</keyword>
<evidence type="ECO:0000256" key="8">
    <source>
        <dbReference type="ARBA" id="ARBA00022759"/>
    </source>
</evidence>
<comment type="similarity">
    <text evidence="3">Belongs to the RNase Z family.</text>
</comment>
<accession>A0A3S3M9N0</accession>
<evidence type="ECO:0000256" key="6">
    <source>
        <dbReference type="ARBA" id="ARBA00022722"/>
    </source>
</evidence>
<dbReference type="Gene3D" id="3.60.15.10">
    <property type="entry name" value="Ribonuclease Z/Hydroxyacylglutathione hydrolase-like"/>
    <property type="match status" value="2"/>
</dbReference>
<keyword evidence="6" id="KW-0540">Nuclease</keyword>
<keyword evidence="10" id="KW-0862">Zinc</keyword>
<dbReference type="InterPro" id="IPR047151">
    <property type="entry name" value="RNZ2-like"/>
</dbReference>
<keyword evidence="8" id="KW-0255">Endonuclease</keyword>
<keyword evidence="5" id="KW-0819">tRNA processing</keyword>
<proteinExistence type="inferred from homology"/>
<evidence type="ECO:0000256" key="9">
    <source>
        <dbReference type="ARBA" id="ARBA00022801"/>
    </source>
</evidence>
<evidence type="ECO:0000256" key="11">
    <source>
        <dbReference type="SAM" id="MobiDB-lite"/>
    </source>
</evidence>
<evidence type="ECO:0000256" key="5">
    <source>
        <dbReference type="ARBA" id="ARBA00022694"/>
    </source>
</evidence>